<name>A0A383ESY6_9ZZZZ</name>
<feature type="non-terminal residue" evidence="1">
    <location>
        <position position="88"/>
    </location>
</feature>
<proteinExistence type="predicted"/>
<gene>
    <name evidence="1" type="ORF">METZ01_LOCUS512821</name>
</gene>
<sequence length="88" mass="10171">MTDTTALEALPAGFEEQFLFIQHEIDRWLKKQGVDVDLDAMSTEELAAFFANPPVPLEDLEKFIDAVMTMESFERSDSRWFWDVPEGQ</sequence>
<dbReference type="EMBL" id="UINC01228588">
    <property type="protein sequence ID" value="SVE59967.1"/>
    <property type="molecule type" value="Genomic_DNA"/>
</dbReference>
<reference evidence="1" key="1">
    <citation type="submission" date="2018-05" db="EMBL/GenBank/DDBJ databases">
        <authorList>
            <person name="Lanie J.A."/>
            <person name="Ng W.-L."/>
            <person name="Kazmierczak K.M."/>
            <person name="Andrzejewski T.M."/>
            <person name="Davidsen T.M."/>
            <person name="Wayne K.J."/>
            <person name="Tettelin H."/>
            <person name="Glass J.I."/>
            <person name="Rusch D."/>
            <person name="Podicherti R."/>
            <person name="Tsui H.-C.T."/>
            <person name="Winkler M.E."/>
        </authorList>
    </citation>
    <scope>NUCLEOTIDE SEQUENCE</scope>
</reference>
<accession>A0A383ESY6</accession>
<organism evidence="1">
    <name type="scientific">marine metagenome</name>
    <dbReference type="NCBI Taxonomy" id="408172"/>
    <lineage>
        <taxon>unclassified sequences</taxon>
        <taxon>metagenomes</taxon>
        <taxon>ecological metagenomes</taxon>
    </lineage>
</organism>
<evidence type="ECO:0000313" key="1">
    <source>
        <dbReference type="EMBL" id="SVE59967.1"/>
    </source>
</evidence>
<protein>
    <submittedName>
        <fullName evidence="1">Uncharacterized protein</fullName>
    </submittedName>
</protein>
<dbReference type="AlphaFoldDB" id="A0A383ESY6"/>